<reference evidence="2 3" key="1">
    <citation type="submission" date="2014-04" db="EMBL/GenBank/DDBJ databases">
        <title>Evolutionary Origins and Diversification of the Mycorrhizal Mutualists.</title>
        <authorList>
            <consortium name="DOE Joint Genome Institute"/>
            <consortium name="Mycorrhizal Genomics Consortium"/>
            <person name="Kohler A."/>
            <person name="Kuo A."/>
            <person name="Nagy L.G."/>
            <person name="Floudas D."/>
            <person name="Copeland A."/>
            <person name="Barry K.W."/>
            <person name="Cichocki N."/>
            <person name="Veneault-Fourrey C."/>
            <person name="LaButti K."/>
            <person name="Lindquist E.A."/>
            <person name="Lipzen A."/>
            <person name="Lundell T."/>
            <person name="Morin E."/>
            <person name="Murat C."/>
            <person name="Riley R."/>
            <person name="Ohm R."/>
            <person name="Sun H."/>
            <person name="Tunlid A."/>
            <person name="Henrissat B."/>
            <person name="Grigoriev I.V."/>
            <person name="Hibbett D.S."/>
            <person name="Martin F."/>
        </authorList>
    </citation>
    <scope>NUCLEOTIDE SEQUENCE [LARGE SCALE GENOMIC DNA]</scope>
    <source>
        <strain evidence="2 3">FD-317 M1</strain>
    </source>
</reference>
<keyword evidence="1" id="KW-0812">Transmembrane</keyword>
<protein>
    <submittedName>
        <fullName evidence="2">Uncharacterized protein</fullName>
    </submittedName>
</protein>
<keyword evidence="1" id="KW-0472">Membrane</keyword>
<dbReference type="Proteomes" id="UP000053593">
    <property type="component" value="Unassembled WGS sequence"/>
</dbReference>
<accession>A0A0D0BFD8</accession>
<dbReference type="AlphaFoldDB" id="A0A0D0BFD8"/>
<name>A0A0D0BFD8_9AGAR</name>
<gene>
    <name evidence="2" type="ORF">GYMLUDRAFT_503693</name>
</gene>
<feature type="transmembrane region" description="Helical" evidence="1">
    <location>
        <begin position="52"/>
        <end position="72"/>
    </location>
</feature>
<evidence type="ECO:0000313" key="3">
    <source>
        <dbReference type="Proteomes" id="UP000053593"/>
    </source>
</evidence>
<dbReference type="HOGENOM" id="CLU_2671306_0_0_1"/>
<evidence type="ECO:0000313" key="2">
    <source>
        <dbReference type="EMBL" id="KIK62530.1"/>
    </source>
</evidence>
<keyword evidence="3" id="KW-1185">Reference proteome</keyword>
<organism evidence="2 3">
    <name type="scientific">Collybiopsis luxurians FD-317 M1</name>
    <dbReference type="NCBI Taxonomy" id="944289"/>
    <lineage>
        <taxon>Eukaryota</taxon>
        <taxon>Fungi</taxon>
        <taxon>Dikarya</taxon>
        <taxon>Basidiomycota</taxon>
        <taxon>Agaricomycotina</taxon>
        <taxon>Agaricomycetes</taxon>
        <taxon>Agaricomycetidae</taxon>
        <taxon>Agaricales</taxon>
        <taxon>Marasmiineae</taxon>
        <taxon>Omphalotaceae</taxon>
        <taxon>Collybiopsis</taxon>
        <taxon>Collybiopsis luxurians</taxon>
    </lineage>
</organism>
<evidence type="ECO:0000256" key="1">
    <source>
        <dbReference type="SAM" id="Phobius"/>
    </source>
</evidence>
<sequence length="75" mass="9111">MYFWGGSILLSIRLHVTVYQYRNHTHTRISYIAWLRPVVSLASHYHSHTHRYCYIPVNLFLLYSSLYFTYFLGHK</sequence>
<dbReference type="EMBL" id="KN834767">
    <property type="protein sequence ID" value="KIK62530.1"/>
    <property type="molecule type" value="Genomic_DNA"/>
</dbReference>
<keyword evidence="1" id="KW-1133">Transmembrane helix</keyword>
<proteinExistence type="predicted"/>